<sequence>MPNTEYKIKGIIGTILLHALLVFLLFIFGFSTPLPLPAEKGILINFGNSENGSGFEEPKIQESYNPPKQEMSSRPQDESPMTQTHEEAPSLPNVKKESTKKENTKSKTETTNNNSTSETKKEETNTEKQPKINKKALFPGQINTGSNTGEGETGVKGNQGSLEGSSESTNRTGSDGGGGNADNGIIANLNGRVALRLPKPEYPSLKSGKVVVEVTVDNQGRVVKAVAGVKGSTTLDNQLLRAAEKAALNARFDVAPNAPASQIGTITYIFKLQ</sequence>
<feature type="transmembrane region" description="Helical" evidence="6">
    <location>
        <begin position="12"/>
        <end position="30"/>
    </location>
</feature>
<evidence type="ECO:0000313" key="8">
    <source>
        <dbReference type="Proteomes" id="UP000500961"/>
    </source>
</evidence>
<dbReference type="NCBIfam" id="TIGR01352">
    <property type="entry name" value="tonB_Cterm"/>
    <property type="match status" value="1"/>
</dbReference>
<feature type="compositionally biased region" description="Polar residues" evidence="5">
    <location>
        <begin position="156"/>
        <end position="167"/>
    </location>
</feature>
<dbReference type="RefSeq" id="WP_173073107.1">
    <property type="nucleotide sequence ID" value="NZ_CP041345.1"/>
</dbReference>
<keyword evidence="8" id="KW-1185">Reference proteome</keyword>
<feature type="region of interest" description="Disordered" evidence="5">
    <location>
        <begin position="53"/>
        <end position="183"/>
    </location>
</feature>
<gene>
    <name evidence="7" type="ORF">FHG85_03715</name>
</gene>
<comment type="subcellular location">
    <subcellularLocation>
        <location evidence="1">Membrane</location>
        <topology evidence="1">Single-pass membrane protein</topology>
    </subcellularLocation>
</comment>
<feature type="compositionally biased region" description="Basic and acidic residues" evidence="5">
    <location>
        <begin position="118"/>
        <end position="130"/>
    </location>
</feature>
<evidence type="ECO:0000256" key="5">
    <source>
        <dbReference type="SAM" id="MobiDB-lite"/>
    </source>
</evidence>
<name>A0A7D3XDV2_9BACT</name>
<evidence type="ECO:0000313" key="7">
    <source>
        <dbReference type="EMBL" id="QKG79407.1"/>
    </source>
</evidence>
<evidence type="ECO:0000256" key="1">
    <source>
        <dbReference type="ARBA" id="ARBA00004167"/>
    </source>
</evidence>
<evidence type="ECO:0000256" key="3">
    <source>
        <dbReference type="ARBA" id="ARBA00022989"/>
    </source>
</evidence>
<keyword evidence="3 6" id="KW-1133">Transmembrane helix</keyword>
<evidence type="ECO:0000256" key="6">
    <source>
        <dbReference type="SAM" id="Phobius"/>
    </source>
</evidence>
<proteinExistence type="predicted"/>
<feature type="compositionally biased region" description="Basic and acidic residues" evidence="5">
    <location>
        <begin position="84"/>
        <end position="108"/>
    </location>
</feature>
<accession>A0A7D3XDV2</accession>
<organism evidence="7 8">
    <name type="scientific">Tenuifilum thalassicum</name>
    <dbReference type="NCBI Taxonomy" id="2590900"/>
    <lineage>
        <taxon>Bacteria</taxon>
        <taxon>Pseudomonadati</taxon>
        <taxon>Bacteroidota</taxon>
        <taxon>Bacteroidia</taxon>
        <taxon>Bacteroidales</taxon>
        <taxon>Tenuifilaceae</taxon>
        <taxon>Tenuifilum</taxon>
    </lineage>
</organism>
<evidence type="ECO:0000256" key="4">
    <source>
        <dbReference type="ARBA" id="ARBA00023136"/>
    </source>
</evidence>
<reference evidence="7 8" key="1">
    <citation type="submission" date="2019-07" db="EMBL/GenBank/DDBJ databases">
        <title>Thalassofilum flectens gen. nov., sp. nov., a novel moderate thermophilic anaerobe from a shallow sea hot spring in Kunashir Island (Russia), representing a new family in the order Bacteroidales, and proposal of Thalassofilacea fam. nov.</title>
        <authorList>
            <person name="Kochetkova T.V."/>
            <person name="Podosokorskaya O.A."/>
            <person name="Novikov A."/>
            <person name="Elcheninov A.G."/>
            <person name="Toshchakov S.V."/>
            <person name="Kublanov I.V."/>
        </authorList>
    </citation>
    <scope>NUCLEOTIDE SEQUENCE [LARGE SCALE GENOMIC DNA]</scope>
    <source>
        <strain evidence="7 8">38-H</strain>
    </source>
</reference>
<dbReference type="AlphaFoldDB" id="A0A7D3XDV2"/>
<dbReference type="Proteomes" id="UP000500961">
    <property type="component" value="Chromosome"/>
</dbReference>
<keyword evidence="4 6" id="KW-0472">Membrane</keyword>
<dbReference type="SUPFAM" id="SSF74653">
    <property type="entry name" value="TolA/TonB C-terminal domain"/>
    <property type="match status" value="1"/>
</dbReference>
<dbReference type="GO" id="GO:0016020">
    <property type="term" value="C:membrane"/>
    <property type="evidence" value="ECO:0007669"/>
    <property type="project" value="UniProtKB-SubCell"/>
</dbReference>
<feature type="compositionally biased region" description="Polar residues" evidence="5">
    <location>
        <begin position="62"/>
        <end position="83"/>
    </location>
</feature>
<keyword evidence="2 6" id="KW-0812">Transmembrane</keyword>
<protein>
    <submittedName>
        <fullName evidence="7">TonB family protein</fullName>
    </submittedName>
</protein>
<dbReference type="EMBL" id="CP041345">
    <property type="protein sequence ID" value="QKG79407.1"/>
    <property type="molecule type" value="Genomic_DNA"/>
</dbReference>
<evidence type="ECO:0000256" key="2">
    <source>
        <dbReference type="ARBA" id="ARBA00022692"/>
    </source>
</evidence>
<dbReference type="InterPro" id="IPR006260">
    <property type="entry name" value="TonB/TolA_C"/>
</dbReference>
<dbReference type="KEGG" id="ttz:FHG85_03715"/>